<reference evidence="1" key="1">
    <citation type="submission" date="2021-12" db="EMBL/GenBank/DDBJ databases">
        <title>Discovery of the Pendulisporaceae a myxobacterial family with distinct sporulation behavior and unique specialized metabolism.</title>
        <authorList>
            <person name="Garcia R."/>
            <person name="Popoff A."/>
            <person name="Bader C.D."/>
            <person name="Loehr J."/>
            <person name="Walesch S."/>
            <person name="Walt C."/>
            <person name="Boldt J."/>
            <person name="Bunk B."/>
            <person name="Haeckl F.J.F.P.J."/>
            <person name="Gunesch A.P."/>
            <person name="Birkelbach J."/>
            <person name="Nuebel U."/>
            <person name="Pietschmann T."/>
            <person name="Bach T."/>
            <person name="Mueller R."/>
        </authorList>
    </citation>
    <scope>NUCLEOTIDE SEQUENCE</scope>
    <source>
        <strain evidence="1">MSr11367</strain>
    </source>
</reference>
<gene>
    <name evidence="1" type="ORF">LVJ94_12120</name>
</gene>
<organism evidence="1 2">
    <name type="scientific">Pendulispora rubella</name>
    <dbReference type="NCBI Taxonomy" id="2741070"/>
    <lineage>
        <taxon>Bacteria</taxon>
        <taxon>Pseudomonadati</taxon>
        <taxon>Myxococcota</taxon>
        <taxon>Myxococcia</taxon>
        <taxon>Myxococcales</taxon>
        <taxon>Sorangiineae</taxon>
        <taxon>Pendulisporaceae</taxon>
        <taxon>Pendulispora</taxon>
    </lineage>
</organism>
<protein>
    <submittedName>
        <fullName evidence="1">Uncharacterized protein</fullName>
    </submittedName>
</protein>
<name>A0ABZ2LAM8_9BACT</name>
<proteinExistence type="predicted"/>
<dbReference type="Proteomes" id="UP001374803">
    <property type="component" value="Chromosome"/>
</dbReference>
<evidence type="ECO:0000313" key="2">
    <source>
        <dbReference type="Proteomes" id="UP001374803"/>
    </source>
</evidence>
<sequence length="126" mass="13769">MPKLEIDFGDIREYTEQERALLETSDERFDRLAFAQRALDLVNPLRTRIAICVEKATRSRGAGRLPRVTVQSGRAWGRGPGARWAILSIPAHASRRAIATAVSELAGEPGPYALDVLQELAASSVA</sequence>
<dbReference type="RefSeq" id="WP_394837645.1">
    <property type="nucleotide sequence ID" value="NZ_CP089929.1"/>
</dbReference>
<dbReference type="EMBL" id="CP089983">
    <property type="protein sequence ID" value="WXB07974.1"/>
    <property type="molecule type" value="Genomic_DNA"/>
</dbReference>
<evidence type="ECO:0000313" key="1">
    <source>
        <dbReference type="EMBL" id="WXB07974.1"/>
    </source>
</evidence>
<keyword evidence="2" id="KW-1185">Reference proteome</keyword>
<accession>A0ABZ2LAM8</accession>